<feature type="compositionally biased region" description="Basic residues" evidence="1">
    <location>
        <begin position="168"/>
        <end position="181"/>
    </location>
</feature>
<evidence type="ECO:0000313" key="2">
    <source>
        <dbReference type="EMBL" id="CAA9240941.1"/>
    </source>
</evidence>
<feature type="non-terminal residue" evidence="2">
    <location>
        <position position="228"/>
    </location>
</feature>
<gene>
    <name evidence="2" type="ORF">AVDCRST_MAG54-1497</name>
</gene>
<dbReference type="AlphaFoldDB" id="A0A6J4I5M9"/>
<name>A0A6J4I5M9_9PSEU</name>
<protein>
    <submittedName>
        <fullName evidence="2">Uncharacterized protein</fullName>
    </submittedName>
</protein>
<organism evidence="2">
    <name type="scientific">uncultured Actinomycetospora sp</name>
    <dbReference type="NCBI Taxonomy" id="1135996"/>
    <lineage>
        <taxon>Bacteria</taxon>
        <taxon>Bacillati</taxon>
        <taxon>Actinomycetota</taxon>
        <taxon>Actinomycetes</taxon>
        <taxon>Pseudonocardiales</taxon>
        <taxon>Pseudonocardiaceae</taxon>
        <taxon>Actinomycetospora</taxon>
        <taxon>environmental samples</taxon>
    </lineage>
</organism>
<evidence type="ECO:0000256" key="1">
    <source>
        <dbReference type="SAM" id="MobiDB-lite"/>
    </source>
</evidence>
<feature type="compositionally biased region" description="Basic residues" evidence="1">
    <location>
        <begin position="192"/>
        <end position="202"/>
    </location>
</feature>
<reference evidence="2" key="1">
    <citation type="submission" date="2020-02" db="EMBL/GenBank/DDBJ databases">
        <authorList>
            <person name="Meier V. D."/>
        </authorList>
    </citation>
    <scope>NUCLEOTIDE SEQUENCE</scope>
    <source>
        <strain evidence="2">AVDCRST_MAG54</strain>
    </source>
</reference>
<feature type="compositionally biased region" description="Low complexity" evidence="1">
    <location>
        <begin position="203"/>
        <end position="213"/>
    </location>
</feature>
<dbReference type="EMBL" id="CADCTH010000204">
    <property type="protein sequence ID" value="CAA9240941.1"/>
    <property type="molecule type" value="Genomic_DNA"/>
</dbReference>
<proteinExistence type="predicted"/>
<feature type="compositionally biased region" description="Basic and acidic residues" evidence="1">
    <location>
        <begin position="64"/>
        <end position="78"/>
    </location>
</feature>
<feature type="compositionally biased region" description="Basic residues" evidence="1">
    <location>
        <begin position="122"/>
        <end position="141"/>
    </location>
</feature>
<feature type="compositionally biased region" description="Basic residues" evidence="1">
    <location>
        <begin position="79"/>
        <end position="108"/>
    </location>
</feature>
<sequence>EHGVRRGLLPLQRAGRRPAGPAVVHAARAPLHRGRPVPRLRLRHRAPGAPALRARAGVGLRDLRVLGGDRPHPRPGLHDHHRRRGARRRVVRRAHRDPRARAPRRRHRGGDPRDVAAGAASRRARPGRHARPRGPRAPPRRRALDGLRRPHAHQPQAARAVAGVPHRAGLRRRARGHRRALGRALRPPAQAPRRRAPRRARLRAVPVRAPRAARGQRRIVGVRAAPGL</sequence>
<accession>A0A6J4I5M9</accession>
<feature type="non-terminal residue" evidence="2">
    <location>
        <position position="1"/>
    </location>
</feature>
<feature type="region of interest" description="Disordered" evidence="1">
    <location>
        <begin position="64"/>
        <end position="228"/>
    </location>
</feature>
<feature type="region of interest" description="Disordered" evidence="1">
    <location>
        <begin position="1"/>
        <end position="35"/>
    </location>
</feature>